<evidence type="ECO:0000259" key="5">
    <source>
        <dbReference type="PROSITE" id="PS51935"/>
    </source>
</evidence>
<evidence type="ECO:0000313" key="7">
    <source>
        <dbReference type="Proteomes" id="UP000309174"/>
    </source>
</evidence>
<dbReference type="EMBL" id="VCKW01000452">
    <property type="protein sequence ID" value="TMQ86139.1"/>
    <property type="molecule type" value="Genomic_DNA"/>
</dbReference>
<dbReference type="InterPro" id="IPR031304">
    <property type="entry name" value="SLT_2"/>
</dbReference>
<dbReference type="GO" id="GO:0008234">
    <property type="term" value="F:cysteine-type peptidase activity"/>
    <property type="evidence" value="ECO:0007669"/>
    <property type="project" value="UniProtKB-KW"/>
</dbReference>
<dbReference type="PANTHER" id="PTHR47359">
    <property type="entry name" value="PEPTIDOGLYCAN DL-ENDOPEPTIDASE CWLO"/>
    <property type="match status" value="1"/>
</dbReference>
<accession>A0A5C4IYP6</accession>
<dbReference type="InterPro" id="IPR000064">
    <property type="entry name" value="NLP_P60_dom"/>
</dbReference>
<keyword evidence="4" id="KW-0788">Thiol protease</keyword>
<keyword evidence="3" id="KW-0378">Hydrolase</keyword>
<dbReference type="InterPro" id="IPR051794">
    <property type="entry name" value="PG_Endopeptidase_C40"/>
</dbReference>
<dbReference type="PROSITE" id="PS51935">
    <property type="entry name" value="NLPC_P60"/>
    <property type="match status" value="1"/>
</dbReference>
<dbReference type="Pfam" id="PF13406">
    <property type="entry name" value="SLT_2"/>
    <property type="match status" value="1"/>
</dbReference>
<proteinExistence type="inferred from homology"/>
<evidence type="ECO:0000256" key="2">
    <source>
        <dbReference type="ARBA" id="ARBA00022670"/>
    </source>
</evidence>
<evidence type="ECO:0000313" key="6">
    <source>
        <dbReference type="EMBL" id="TMQ86139.1"/>
    </source>
</evidence>
<dbReference type="Proteomes" id="UP000309174">
    <property type="component" value="Unassembled WGS sequence"/>
</dbReference>
<dbReference type="InterPro" id="IPR038765">
    <property type="entry name" value="Papain-like_cys_pep_sf"/>
</dbReference>
<comment type="similarity">
    <text evidence="1">Belongs to the peptidase C40 family.</text>
</comment>
<evidence type="ECO:0000256" key="4">
    <source>
        <dbReference type="ARBA" id="ARBA00022807"/>
    </source>
</evidence>
<dbReference type="Gene3D" id="1.10.530.10">
    <property type="match status" value="1"/>
</dbReference>
<dbReference type="AlphaFoldDB" id="A0A5C4IYP6"/>
<dbReference type="RefSeq" id="WP_138650535.1">
    <property type="nucleotide sequence ID" value="NZ_VCKW01000452.1"/>
</dbReference>
<keyword evidence="2" id="KW-0645">Protease</keyword>
<dbReference type="InterPro" id="IPR023346">
    <property type="entry name" value="Lysozyme-like_dom_sf"/>
</dbReference>
<gene>
    <name evidence="6" type="ORF">ETD83_40415</name>
</gene>
<reference evidence="6 7" key="1">
    <citation type="submission" date="2019-05" db="EMBL/GenBank/DDBJ databases">
        <title>Draft genome sequence of Actinomadura sp. 14C53.</title>
        <authorList>
            <person name="Saricaoglu S."/>
            <person name="Isik K."/>
        </authorList>
    </citation>
    <scope>NUCLEOTIDE SEQUENCE [LARGE SCALE GENOMIC DNA]</scope>
    <source>
        <strain evidence="6 7">14C53</strain>
    </source>
</reference>
<comment type="caution">
    <text evidence="6">The sequence shown here is derived from an EMBL/GenBank/DDBJ whole genome shotgun (WGS) entry which is preliminary data.</text>
</comment>
<dbReference type="SUPFAM" id="SSF53955">
    <property type="entry name" value="Lysozyme-like"/>
    <property type="match status" value="1"/>
</dbReference>
<dbReference type="PANTHER" id="PTHR47359:SF3">
    <property type="entry name" value="NLP_P60 DOMAIN-CONTAINING PROTEIN-RELATED"/>
    <property type="match status" value="1"/>
</dbReference>
<dbReference type="CDD" id="cd13399">
    <property type="entry name" value="Slt35-like"/>
    <property type="match status" value="1"/>
</dbReference>
<protein>
    <recommendedName>
        <fullName evidence="5">NlpC/P60 domain-containing protein</fullName>
    </recommendedName>
</protein>
<dbReference type="GO" id="GO:0006508">
    <property type="term" value="P:proteolysis"/>
    <property type="evidence" value="ECO:0007669"/>
    <property type="project" value="UniProtKB-KW"/>
</dbReference>
<sequence length="333" mass="34851">MPLLIGVVVVALGLVAVIVAALGAVLPGSGTGTGAAACQPAPGRSSAGIPASYLALYRQAGRKYGIGWHVLAGVGKVESNHGRGDGPGISAGRNLAGVAGPMQFMPGTWAAFGVDGNHDGRTDIYDPSDAIPAAARYLKHNGAPERVRTALYQYNHSRDYVNKVLRQARAYAHHEPAELGTGNAGCADAFSFAPPPGKAAARAIVFARAQLGKPYKWGATGPHAFDCSGLTYAAYRAAAISIPRVSGDQWRHGPRVLNGHEQPGDLVFFNTGPGTSTRNPGHVGLVIDRGKMIAAPHTGTVVQVQSYRRRTLLGFTRPTAHQRAERIPHGVAR</sequence>
<dbReference type="OrthoDB" id="5244330at2"/>
<evidence type="ECO:0000256" key="3">
    <source>
        <dbReference type="ARBA" id="ARBA00022801"/>
    </source>
</evidence>
<dbReference type="SUPFAM" id="SSF54001">
    <property type="entry name" value="Cysteine proteinases"/>
    <property type="match status" value="1"/>
</dbReference>
<evidence type="ECO:0000256" key="1">
    <source>
        <dbReference type="ARBA" id="ARBA00007074"/>
    </source>
</evidence>
<dbReference type="Pfam" id="PF00877">
    <property type="entry name" value="NLPC_P60"/>
    <property type="match status" value="1"/>
</dbReference>
<organism evidence="6 7">
    <name type="scientific">Actinomadura soli</name>
    <dbReference type="NCBI Taxonomy" id="2508997"/>
    <lineage>
        <taxon>Bacteria</taxon>
        <taxon>Bacillati</taxon>
        <taxon>Actinomycetota</taxon>
        <taxon>Actinomycetes</taxon>
        <taxon>Streptosporangiales</taxon>
        <taxon>Thermomonosporaceae</taxon>
        <taxon>Actinomadura</taxon>
    </lineage>
</organism>
<feature type="domain" description="NlpC/P60" evidence="5">
    <location>
        <begin position="197"/>
        <end position="325"/>
    </location>
</feature>
<keyword evidence="7" id="KW-1185">Reference proteome</keyword>
<dbReference type="Gene3D" id="3.90.1720.10">
    <property type="entry name" value="endopeptidase domain like (from Nostoc punctiforme)"/>
    <property type="match status" value="1"/>
</dbReference>
<name>A0A5C4IYP6_9ACTN</name>